<protein>
    <submittedName>
        <fullName evidence="3">D-glycerate 2-kinase</fullName>
        <ecNumber evidence="3">2.7.1.-</ecNumber>
    </submittedName>
</protein>
<dbReference type="AlphaFoldDB" id="A0A3B0ZHV4"/>
<dbReference type="EC" id="2.7.1.-" evidence="3"/>
<keyword evidence="3" id="KW-0418">Kinase</keyword>
<evidence type="ECO:0000259" key="1">
    <source>
        <dbReference type="Pfam" id="PF05161"/>
    </source>
</evidence>
<gene>
    <name evidence="3" type="ORF">MNBD_GAMMA22-610</name>
</gene>
<dbReference type="GO" id="GO:0008887">
    <property type="term" value="F:glycerate kinase activity"/>
    <property type="evidence" value="ECO:0007669"/>
    <property type="project" value="InterPro"/>
</dbReference>
<evidence type="ECO:0000313" key="3">
    <source>
        <dbReference type="EMBL" id="VAW93068.1"/>
    </source>
</evidence>
<dbReference type="Pfam" id="PF13660">
    <property type="entry name" value="DUF4147"/>
    <property type="match status" value="1"/>
</dbReference>
<accession>A0A3B0ZHV4</accession>
<dbReference type="InterPro" id="IPR037035">
    <property type="entry name" value="GK-like_C_sf"/>
</dbReference>
<dbReference type="Pfam" id="PF05161">
    <property type="entry name" value="MOFRL"/>
    <property type="match status" value="1"/>
</dbReference>
<dbReference type="InterPro" id="IPR007835">
    <property type="entry name" value="MOFRL"/>
</dbReference>
<dbReference type="EMBL" id="UOFS01000013">
    <property type="protein sequence ID" value="VAW93068.1"/>
    <property type="molecule type" value="Genomic_DNA"/>
</dbReference>
<reference evidence="3" key="1">
    <citation type="submission" date="2018-06" db="EMBL/GenBank/DDBJ databases">
        <authorList>
            <person name="Zhirakovskaya E."/>
        </authorList>
    </citation>
    <scope>NUCLEOTIDE SEQUENCE</scope>
</reference>
<feature type="domain" description="MOFRL-associated" evidence="2">
    <location>
        <begin position="28"/>
        <end position="217"/>
    </location>
</feature>
<dbReference type="InterPro" id="IPR039760">
    <property type="entry name" value="MOFRL_protein"/>
</dbReference>
<keyword evidence="3" id="KW-0808">Transferase</keyword>
<sequence>MKNQIKIHRKNIKKILQQTLLFNASPTIVARYVQKLIPRSEKVYIVAIGKAAPAMLEGAISSLGRRFSEALLITKQNSISTEFDNDSNIEVIIAGHPIPNDNSLYAGNRLIQFLTTLKGDEQVMFLISGGTSSLVEYLPTSSANSITLTDLKKLNTWLLASNKNIQEMNQIRKRLSGIKAGKLLNYIKNKKVVALYISDVPGDEIKNIGSGLLVQEKLSEGIKNIPAWLDALFKKTQKQQYLKIQNLSKINSYIVFSNIQLRQHLAELAKSMAYQVYNMDEFIAGNTFCESDRIADWLLTQNTGCYIWGAETHMTLPEKPGRGGRNQSFALALAKKIQNNANIIVLVAGTDGNDGNTDDAGAIIDGGTISRGQHNGASLSSCLENANAAEFLLASGDILSLGRTGTNVMDIIIAIIWD</sequence>
<proteinExistence type="predicted"/>
<name>A0A3B0ZHV4_9ZZZZ</name>
<dbReference type="InterPro" id="IPR025286">
    <property type="entry name" value="MOFRL_assoc_dom"/>
</dbReference>
<dbReference type="Gene3D" id="3.40.50.10180">
    <property type="entry name" value="Glycerate kinase, MOFRL-like N-terminal domain"/>
    <property type="match status" value="1"/>
</dbReference>
<organism evidence="3">
    <name type="scientific">hydrothermal vent metagenome</name>
    <dbReference type="NCBI Taxonomy" id="652676"/>
    <lineage>
        <taxon>unclassified sequences</taxon>
        <taxon>metagenomes</taxon>
        <taxon>ecological metagenomes</taxon>
    </lineage>
</organism>
<dbReference type="PANTHER" id="PTHR12227">
    <property type="entry name" value="GLYCERATE KINASE"/>
    <property type="match status" value="1"/>
</dbReference>
<evidence type="ECO:0000259" key="2">
    <source>
        <dbReference type="Pfam" id="PF13660"/>
    </source>
</evidence>
<dbReference type="GO" id="GO:0005737">
    <property type="term" value="C:cytoplasm"/>
    <property type="evidence" value="ECO:0007669"/>
    <property type="project" value="TreeGrafter"/>
</dbReference>
<feature type="domain" description="MOFRL" evidence="1">
    <location>
        <begin position="305"/>
        <end position="410"/>
    </location>
</feature>
<dbReference type="PANTHER" id="PTHR12227:SF0">
    <property type="entry name" value="GLYCERATE KINASE"/>
    <property type="match status" value="1"/>
</dbReference>
<dbReference type="SUPFAM" id="SSF82544">
    <property type="entry name" value="GckA/TtuD-like"/>
    <property type="match status" value="1"/>
</dbReference>
<dbReference type="Gene3D" id="3.40.1480.10">
    <property type="entry name" value="MOFRL domain"/>
    <property type="match status" value="1"/>
</dbReference>
<dbReference type="InterPro" id="IPR038614">
    <property type="entry name" value="GK_N_sf"/>
</dbReference>